<dbReference type="Proteomes" id="UP000828390">
    <property type="component" value="Unassembled WGS sequence"/>
</dbReference>
<evidence type="ECO:0000313" key="1">
    <source>
        <dbReference type="EMBL" id="KAH3718712.1"/>
    </source>
</evidence>
<gene>
    <name evidence="1" type="ORF">DPMN_061518</name>
</gene>
<protein>
    <submittedName>
        <fullName evidence="1">Uncharacterized protein</fullName>
    </submittedName>
</protein>
<comment type="caution">
    <text evidence="1">The sequence shown here is derived from an EMBL/GenBank/DDBJ whole genome shotgun (WGS) entry which is preliminary data.</text>
</comment>
<accession>A0A9D4HH84</accession>
<reference evidence="1" key="1">
    <citation type="journal article" date="2019" name="bioRxiv">
        <title>The Genome of the Zebra Mussel, Dreissena polymorpha: A Resource for Invasive Species Research.</title>
        <authorList>
            <person name="McCartney M.A."/>
            <person name="Auch B."/>
            <person name="Kono T."/>
            <person name="Mallez S."/>
            <person name="Zhang Y."/>
            <person name="Obille A."/>
            <person name="Becker A."/>
            <person name="Abrahante J.E."/>
            <person name="Garbe J."/>
            <person name="Badalamenti J.P."/>
            <person name="Herman A."/>
            <person name="Mangelson H."/>
            <person name="Liachko I."/>
            <person name="Sullivan S."/>
            <person name="Sone E.D."/>
            <person name="Koren S."/>
            <person name="Silverstein K.A.T."/>
            <person name="Beckman K.B."/>
            <person name="Gohl D.M."/>
        </authorList>
    </citation>
    <scope>NUCLEOTIDE SEQUENCE</scope>
    <source>
        <strain evidence="1">Duluth1</strain>
        <tissue evidence="1">Whole animal</tissue>
    </source>
</reference>
<proteinExistence type="predicted"/>
<dbReference type="EMBL" id="JAIWYP010000013">
    <property type="protein sequence ID" value="KAH3718712.1"/>
    <property type="molecule type" value="Genomic_DNA"/>
</dbReference>
<evidence type="ECO:0000313" key="2">
    <source>
        <dbReference type="Proteomes" id="UP000828390"/>
    </source>
</evidence>
<organism evidence="1 2">
    <name type="scientific">Dreissena polymorpha</name>
    <name type="common">Zebra mussel</name>
    <name type="synonym">Mytilus polymorpha</name>
    <dbReference type="NCBI Taxonomy" id="45954"/>
    <lineage>
        <taxon>Eukaryota</taxon>
        <taxon>Metazoa</taxon>
        <taxon>Spiralia</taxon>
        <taxon>Lophotrochozoa</taxon>
        <taxon>Mollusca</taxon>
        <taxon>Bivalvia</taxon>
        <taxon>Autobranchia</taxon>
        <taxon>Heteroconchia</taxon>
        <taxon>Euheterodonta</taxon>
        <taxon>Imparidentia</taxon>
        <taxon>Neoheterodontei</taxon>
        <taxon>Myida</taxon>
        <taxon>Dreissenoidea</taxon>
        <taxon>Dreissenidae</taxon>
        <taxon>Dreissena</taxon>
    </lineage>
</organism>
<dbReference type="AlphaFoldDB" id="A0A9D4HH84"/>
<sequence length="122" mass="13493">MYGYITDHCGIQPGVTGLSRVCVGISQSTVGYSLESQGSLGYEWVYHRALWDTAWSHRALYGMYGYITEHCGVQPGVTGLSRVCVGIRQITVGYSLESQGPIGYVWVYHRALWDTALSPRAL</sequence>
<name>A0A9D4HH84_DREPO</name>
<keyword evidence="2" id="KW-1185">Reference proteome</keyword>
<reference evidence="1" key="2">
    <citation type="submission" date="2020-11" db="EMBL/GenBank/DDBJ databases">
        <authorList>
            <person name="McCartney M.A."/>
            <person name="Auch B."/>
            <person name="Kono T."/>
            <person name="Mallez S."/>
            <person name="Becker A."/>
            <person name="Gohl D.M."/>
            <person name="Silverstein K.A.T."/>
            <person name="Koren S."/>
            <person name="Bechman K.B."/>
            <person name="Herman A."/>
            <person name="Abrahante J.E."/>
            <person name="Garbe J."/>
        </authorList>
    </citation>
    <scope>NUCLEOTIDE SEQUENCE</scope>
    <source>
        <strain evidence="1">Duluth1</strain>
        <tissue evidence="1">Whole animal</tissue>
    </source>
</reference>